<accession>A0ABV9QB11</accession>
<evidence type="ECO:0000313" key="3">
    <source>
        <dbReference type="EMBL" id="MFC4788404.1"/>
    </source>
</evidence>
<keyword evidence="4" id="KW-1185">Reference proteome</keyword>
<organism evidence="3 4">
    <name type="scientific">Giesbergeria sinuosa</name>
    <dbReference type="NCBI Taxonomy" id="80883"/>
    <lineage>
        <taxon>Bacteria</taxon>
        <taxon>Pseudomonadati</taxon>
        <taxon>Pseudomonadota</taxon>
        <taxon>Betaproteobacteria</taxon>
        <taxon>Burkholderiales</taxon>
        <taxon>Comamonadaceae</taxon>
        <taxon>Giesbergeria</taxon>
    </lineage>
</organism>
<evidence type="ECO:0000256" key="1">
    <source>
        <dbReference type="SAM" id="MobiDB-lite"/>
    </source>
</evidence>
<dbReference type="Proteomes" id="UP001596001">
    <property type="component" value="Unassembled WGS sequence"/>
</dbReference>
<reference evidence="4" key="1">
    <citation type="journal article" date="2019" name="Int. J. Syst. Evol. Microbiol.">
        <title>The Global Catalogue of Microorganisms (GCM) 10K type strain sequencing project: providing services to taxonomists for standard genome sequencing and annotation.</title>
        <authorList>
            <consortium name="The Broad Institute Genomics Platform"/>
            <consortium name="The Broad Institute Genome Sequencing Center for Infectious Disease"/>
            <person name="Wu L."/>
            <person name="Ma J."/>
        </authorList>
    </citation>
    <scope>NUCLEOTIDE SEQUENCE [LARGE SCALE GENOMIC DNA]</scope>
    <source>
        <strain evidence="4">CCUG 49452</strain>
    </source>
</reference>
<feature type="signal peptide" evidence="2">
    <location>
        <begin position="1"/>
        <end position="21"/>
    </location>
</feature>
<proteinExistence type="predicted"/>
<sequence>MKKHYPLLLALLCTLSSGAWAQWQWVEKDGRKVFSDRAPPIDIPEQNILRRPGGHQRTVAPVVETTPPADEAAATAAPKASKVDPALQARKAQADAAEAAKKKAEDDRAAQSQAENCARAQAAKTTFESGQLLRHTNAKGESVFMDEATRATEQQRIQKVIDTNCKR</sequence>
<dbReference type="RefSeq" id="WP_382430799.1">
    <property type="nucleotide sequence ID" value="NZ_JBHSHJ010000003.1"/>
</dbReference>
<feature type="compositionally biased region" description="Basic and acidic residues" evidence="1">
    <location>
        <begin position="98"/>
        <end position="109"/>
    </location>
</feature>
<feature type="chain" id="PRO_5045377730" evidence="2">
    <location>
        <begin position="22"/>
        <end position="167"/>
    </location>
</feature>
<protein>
    <submittedName>
        <fullName evidence="3">DUF4124 domain-containing protein</fullName>
    </submittedName>
</protein>
<keyword evidence="2" id="KW-0732">Signal</keyword>
<evidence type="ECO:0000256" key="2">
    <source>
        <dbReference type="SAM" id="SignalP"/>
    </source>
</evidence>
<feature type="compositionally biased region" description="Low complexity" evidence="1">
    <location>
        <begin position="65"/>
        <end position="80"/>
    </location>
</feature>
<feature type="compositionally biased region" description="Low complexity" evidence="1">
    <location>
        <begin position="88"/>
        <end position="97"/>
    </location>
</feature>
<comment type="caution">
    <text evidence="3">The sequence shown here is derived from an EMBL/GenBank/DDBJ whole genome shotgun (WGS) entry which is preliminary data.</text>
</comment>
<dbReference type="EMBL" id="JBHSHJ010000003">
    <property type="protein sequence ID" value="MFC4788404.1"/>
    <property type="molecule type" value="Genomic_DNA"/>
</dbReference>
<name>A0ABV9QB11_9BURK</name>
<feature type="region of interest" description="Disordered" evidence="1">
    <location>
        <begin position="60"/>
        <end position="114"/>
    </location>
</feature>
<gene>
    <name evidence="3" type="ORF">ACFO6X_05325</name>
</gene>
<evidence type="ECO:0000313" key="4">
    <source>
        <dbReference type="Proteomes" id="UP001596001"/>
    </source>
</evidence>